<name>A0A6A0B6Z6_9ACTN</name>
<organism evidence="1 2">
    <name type="scientific">Streptomyces pacificus</name>
    <dbReference type="NCBI Taxonomy" id="2705029"/>
    <lineage>
        <taxon>Bacteria</taxon>
        <taxon>Bacillati</taxon>
        <taxon>Actinomycetota</taxon>
        <taxon>Actinomycetes</taxon>
        <taxon>Kitasatosporales</taxon>
        <taxon>Streptomycetaceae</taxon>
        <taxon>Streptomyces</taxon>
    </lineage>
</organism>
<comment type="caution">
    <text evidence="1">The sequence shown here is derived from an EMBL/GenBank/DDBJ whole genome shotgun (WGS) entry which is preliminary data.</text>
</comment>
<reference evidence="1 2" key="1">
    <citation type="submission" date="2020-02" db="EMBL/GenBank/DDBJ databases">
        <title>Whole Genome Shotgun Sequence of Streptomyces sp. strain CWH03.</title>
        <authorList>
            <person name="Dohra H."/>
            <person name="Kodani S."/>
            <person name="Yamamura H."/>
        </authorList>
    </citation>
    <scope>NUCLEOTIDE SEQUENCE [LARGE SCALE GENOMIC DNA]</scope>
    <source>
        <strain evidence="1 2">CWH03</strain>
    </source>
</reference>
<dbReference type="Proteomes" id="UP000484988">
    <property type="component" value="Unassembled WGS sequence"/>
</dbReference>
<dbReference type="AlphaFoldDB" id="A0A6A0B6Z6"/>
<accession>A0A6A0B6Z6</accession>
<proteinExistence type="predicted"/>
<evidence type="ECO:0000313" key="1">
    <source>
        <dbReference type="EMBL" id="GFH39517.1"/>
    </source>
</evidence>
<gene>
    <name evidence="1" type="ORF">SCWH03_57850</name>
</gene>
<dbReference type="EMBL" id="BLLG01000034">
    <property type="protein sequence ID" value="GFH39517.1"/>
    <property type="molecule type" value="Genomic_DNA"/>
</dbReference>
<sequence length="71" mass="7548">MRPVPDATDGPKVSFRLSTRKSYDSIETCKWADGDARYPAPAAQEVLHLRAAAAPAAGREHEDVTAALGAL</sequence>
<keyword evidence="2" id="KW-1185">Reference proteome</keyword>
<evidence type="ECO:0000313" key="2">
    <source>
        <dbReference type="Proteomes" id="UP000484988"/>
    </source>
</evidence>
<protein>
    <submittedName>
        <fullName evidence="1">Uncharacterized protein</fullName>
    </submittedName>
</protein>